<dbReference type="Proteomes" id="UP001595693">
    <property type="component" value="Unassembled WGS sequence"/>
</dbReference>
<protein>
    <submittedName>
        <fullName evidence="2">Inovirus Gp2 family protein</fullName>
    </submittedName>
</protein>
<comment type="caution">
    <text evidence="2">The sequence shown here is derived from an EMBL/GenBank/DDBJ whole genome shotgun (WGS) entry which is preliminary data.</text>
</comment>
<dbReference type="EMBL" id="JBHSAJ010000023">
    <property type="protein sequence ID" value="MFC3934782.1"/>
    <property type="molecule type" value="Genomic_DNA"/>
</dbReference>
<proteinExistence type="predicted"/>
<dbReference type="InterPro" id="IPR057271">
    <property type="entry name" value="YagK_YfjJ_C"/>
</dbReference>
<feature type="domain" description="YagK/YfjJ C-terminal" evidence="1">
    <location>
        <begin position="18"/>
        <end position="187"/>
    </location>
</feature>
<dbReference type="Pfam" id="PF11726">
    <property type="entry name" value="YagK_YfjJ_C"/>
    <property type="match status" value="1"/>
</dbReference>
<keyword evidence="3" id="KW-1185">Reference proteome</keyword>
<evidence type="ECO:0000259" key="1">
    <source>
        <dbReference type="Pfam" id="PF11726"/>
    </source>
</evidence>
<reference evidence="3" key="1">
    <citation type="journal article" date="2019" name="Int. J. Syst. Evol. Microbiol.">
        <title>The Global Catalogue of Microorganisms (GCM) 10K type strain sequencing project: providing services to taxonomists for standard genome sequencing and annotation.</title>
        <authorList>
            <consortium name="The Broad Institute Genomics Platform"/>
            <consortium name="The Broad Institute Genome Sequencing Center for Infectious Disease"/>
            <person name="Wu L."/>
            <person name="Ma J."/>
        </authorList>
    </citation>
    <scope>NUCLEOTIDE SEQUENCE [LARGE SCALE GENOMIC DNA]</scope>
    <source>
        <strain evidence="3">CCUG 2113</strain>
    </source>
</reference>
<gene>
    <name evidence="2" type="ORF">ACFOW3_09095</name>
</gene>
<organism evidence="2 3">
    <name type="scientific">Acidovorax facilis</name>
    <dbReference type="NCBI Taxonomy" id="12917"/>
    <lineage>
        <taxon>Bacteria</taxon>
        <taxon>Pseudomonadati</taxon>
        <taxon>Pseudomonadota</taxon>
        <taxon>Betaproteobacteria</taxon>
        <taxon>Burkholderiales</taxon>
        <taxon>Comamonadaceae</taxon>
        <taxon>Acidovorax</taxon>
    </lineage>
</organism>
<name>A0ABV8D8S4_9BURK</name>
<evidence type="ECO:0000313" key="3">
    <source>
        <dbReference type="Proteomes" id="UP001595693"/>
    </source>
</evidence>
<accession>A0ABV8D8S4</accession>
<evidence type="ECO:0000313" key="2">
    <source>
        <dbReference type="EMBL" id="MFC3934782.1"/>
    </source>
</evidence>
<sequence>MIEDYLRALHEVLYKAIHQYRRVFAFRVDLHFPAGTGGRHAEFCNSAVSRFIESFKAKIRHNRAVASKTGSYTHGTKVRYFWVREVGECGRVHYHILFLLNGDAFNWLGNYQSSAANMAHRVWEAWASALGESVERAKTLVHFPENPSYMILRDDPESSAALFHRASYLCKARTKQYGAGHHGYGASRS</sequence>